<keyword evidence="1" id="KW-0378">Hydrolase</keyword>
<dbReference type="Gene3D" id="3.40.710.10">
    <property type="entry name" value="DD-peptidase/beta-lactamase superfamily"/>
    <property type="match status" value="1"/>
</dbReference>
<feature type="domain" description="Beta-lactamase-related" evidence="2">
    <location>
        <begin position="15"/>
        <end position="326"/>
    </location>
</feature>
<dbReference type="InterPro" id="IPR012338">
    <property type="entry name" value="Beta-lactam/transpept-like"/>
</dbReference>
<evidence type="ECO:0000313" key="4">
    <source>
        <dbReference type="Proteomes" id="UP000621560"/>
    </source>
</evidence>
<dbReference type="GO" id="GO:0016787">
    <property type="term" value="F:hydrolase activity"/>
    <property type="evidence" value="ECO:0007669"/>
    <property type="project" value="UniProtKB-KW"/>
</dbReference>
<dbReference type="InterPro" id="IPR050789">
    <property type="entry name" value="Diverse_Enzym_Activities"/>
</dbReference>
<reference evidence="3" key="1">
    <citation type="submission" date="2020-09" db="EMBL/GenBank/DDBJ databases">
        <title>A novel bacterium of genus Paenibacillus, isolated from South China Sea.</title>
        <authorList>
            <person name="Huang H."/>
            <person name="Mo K."/>
            <person name="Hu Y."/>
        </authorList>
    </citation>
    <scope>NUCLEOTIDE SEQUENCE</scope>
    <source>
        <strain evidence="3">IB182496</strain>
    </source>
</reference>
<evidence type="ECO:0000256" key="1">
    <source>
        <dbReference type="ARBA" id="ARBA00022801"/>
    </source>
</evidence>
<dbReference type="InterPro" id="IPR001466">
    <property type="entry name" value="Beta-lactam-related"/>
</dbReference>
<dbReference type="PANTHER" id="PTHR43283">
    <property type="entry name" value="BETA-LACTAMASE-RELATED"/>
    <property type="match status" value="1"/>
</dbReference>
<name>A0A927GT48_9BACL</name>
<keyword evidence="4" id="KW-1185">Reference proteome</keyword>
<organism evidence="3 4">
    <name type="scientific">Paenibacillus sabuli</name>
    <dbReference type="NCBI Taxonomy" id="2772509"/>
    <lineage>
        <taxon>Bacteria</taxon>
        <taxon>Bacillati</taxon>
        <taxon>Bacillota</taxon>
        <taxon>Bacilli</taxon>
        <taxon>Bacillales</taxon>
        <taxon>Paenibacillaceae</taxon>
        <taxon>Paenibacillus</taxon>
    </lineage>
</organism>
<proteinExistence type="predicted"/>
<accession>A0A927GT48</accession>
<gene>
    <name evidence="3" type="ORF">IDH44_14175</name>
</gene>
<dbReference type="Proteomes" id="UP000621560">
    <property type="component" value="Unassembled WGS sequence"/>
</dbReference>
<protein>
    <submittedName>
        <fullName evidence="3">Beta-lactamase family protein</fullName>
    </submittedName>
</protein>
<dbReference type="AlphaFoldDB" id="A0A927GT48"/>
<dbReference type="PANTHER" id="PTHR43283:SF11">
    <property type="entry name" value="BETA-LACTAMASE-RELATED DOMAIN-CONTAINING PROTEIN"/>
    <property type="match status" value="1"/>
</dbReference>
<dbReference type="EMBL" id="JACXIZ010000022">
    <property type="protein sequence ID" value="MBD2846347.1"/>
    <property type="molecule type" value="Genomic_DNA"/>
</dbReference>
<dbReference type="RefSeq" id="WP_190918683.1">
    <property type="nucleotide sequence ID" value="NZ_JACXIZ010000022.1"/>
</dbReference>
<sequence>MLNKSEALLRRWDREGLVPGGVCCVRVQGKTIYTGAFGEYCDNHGMRPIRPDTPFDLASLTKVIITLPVILGLIQEGTIGWNEPVSAYLDPFTHKGVKIKHLLQHLSGLPADLPIVPRSAAGRDVLGEIYRARLESEPGRVVRYSDLGMILLGELASRVGGRPIERLAQERVLAPLDMRGTGYAVQLPELTARAAATEYVDGRYLVGEVHDEKTWQMGGASGSAGLFGTAEDLARYTDVWLDPGAARLLSPDLAAAALAHPRQGRGLGWEVHHDEAWRPVSCGLSWPPGSFGHTGFTGTSIWCEPQLRLAIVWLTNAVHAGRDRMPVRALRRILHDSIREELGG</sequence>
<evidence type="ECO:0000259" key="2">
    <source>
        <dbReference type="Pfam" id="PF00144"/>
    </source>
</evidence>
<evidence type="ECO:0000313" key="3">
    <source>
        <dbReference type="EMBL" id="MBD2846347.1"/>
    </source>
</evidence>
<comment type="caution">
    <text evidence="3">The sequence shown here is derived from an EMBL/GenBank/DDBJ whole genome shotgun (WGS) entry which is preliminary data.</text>
</comment>
<dbReference type="SUPFAM" id="SSF56601">
    <property type="entry name" value="beta-lactamase/transpeptidase-like"/>
    <property type="match status" value="1"/>
</dbReference>
<dbReference type="Pfam" id="PF00144">
    <property type="entry name" value="Beta-lactamase"/>
    <property type="match status" value="1"/>
</dbReference>